<dbReference type="NCBIfam" id="TIGR01252">
    <property type="entry name" value="acetolac_decarb"/>
    <property type="match status" value="1"/>
</dbReference>
<name>A0A387ARZ7_9LACO</name>
<dbReference type="Proteomes" id="UP000272003">
    <property type="component" value="Chromosome"/>
</dbReference>
<protein>
    <recommendedName>
        <fullName evidence="5 9">Alpha-acetolactate decarboxylase</fullName>
        <ecNumber evidence="4 9">4.1.1.5</ecNumber>
    </recommendedName>
</protein>
<dbReference type="PANTHER" id="PTHR35524">
    <property type="entry name" value="ALPHA-ACETOLACTATE DECARBOXYLASE"/>
    <property type="match status" value="1"/>
</dbReference>
<sequence>MVKTTNTLYQYGTLALLVPGLFDGTLQLSDLLKHGDTGIGTGDGLDGELIVKDGVAYKVDGNGDIKKLDGDFTVPFADVHFANYQPLVSVKETITPDNLESTILSRKNWSNVFFSIRAHGTFNQVTTRSINKQDKPYPPLVDCARNQHEFHADKVTGTILGYYSPQLFNGAAVGGLHLHFIADDLSIGGHLLNFAMHDGEIDVQKFDQLEQKFPTQSDEFMQHDFSKDDIAGAIGEAE</sequence>
<evidence type="ECO:0000313" key="11">
    <source>
        <dbReference type="Proteomes" id="UP000272003"/>
    </source>
</evidence>
<evidence type="ECO:0000256" key="4">
    <source>
        <dbReference type="ARBA" id="ARBA00013204"/>
    </source>
</evidence>
<dbReference type="Gene3D" id="3.30.1330.80">
    <property type="entry name" value="Hypothetical protein, similar to alpha- acetolactate decarboxylase, domain 2"/>
    <property type="match status" value="2"/>
</dbReference>
<comment type="catalytic activity">
    <reaction evidence="1 9">
        <text>(2S)-2-acetolactate + H(+) = (R)-acetoin + CO2</text>
        <dbReference type="Rhea" id="RHEA:21580"/>
        <dbReference type="ChEBI" id="CHEBI:15378"/>
        <dbReference type="ChEBI" id="CHEBI:15686"/>
        <dbReference type="ChEBI" id="CHEBI:16526"/>
        <dbReference type="ChEBI" id="CHEBI:58476"/>
        <dbReference type="EC" id="4.1.1.5"/>
    </reaction>
</comment>
<keyword evidence="8 9" id="KW-0456">Lyase</keyword>
<reference evidence="10 11" key="1">
    <citation type="submission" date="2018-09" db="EMBL/GenBank/DDBJ databases">
        <title>Genome sequencing of strain BHWM-4.</title>
        <authorList>
            <person name="Heo J."/>
            <person name="Kim S.-J."/>
            <person name="Kwon S.-W."/>
        </authorList>
    </citation>
    <scope>NUCLEOTIDE SEQUENCE [LARGE SCALE GENOMIC DNA]</scope>
    <source>
        <strain evidence="10 11">BHWM-4</strain>
    </source>
</reference>
<dbReference type="UniPathway" id="UPA00626">
    <property type="reaction ID" value="UER00678"/>
</dbReference>
<gene>
    <name evidence="10" type="primary">budA</name>
    <name evidence="10" type="ORF">D7I45_00915</name>
</gene>
<evidence type="ECO:0000256" key="8">
    <source>
        <dbReference type="ARBA" id="ARBA00023239"/>
    </source>
</evidence>
<keyword evidence="6 9" id="KW-0210">Decarboxylase</keyword>
<dbReference type="PIRSF" id="PIRSF001332">
    <property type="entry name" value="Acetolac_decarb"/>
    <property type="match status" value="1"/>
</dbReference>
<accession>A0A387ARZ7</accession>
<dbReference type="Pfam" id="PF03306">
    <property type="entry name" value="AAL_decarboxy"/>
    <property type="match status" value="1"/>
</dbReference>
<dbReference type="EC" id="4.1.1.5" evidence="4 9"/>
<evidence type="ECO:0000313" key="10">
    <source>
        <dbReference type="EMBL" id="AYF92149.1"/>
    </source>
</evidence>
<dbReference type="KEGG" id="abom:D7I45_00915"/>
<organism evidence="10 11">
    <name type="scientific">Apilactobacillus bombintestini</name>
    <dbReference type="NCBI Taxonomy" id="2419772"/>
    <lineage>
        <taxon>Bacteria</taxon>
        <taxon>Bacillati</taxon>
        <taxon>Bacillota</taxon>
        <taxon>Bacilli</taxon>
        <taxon>Lactobacillales</taxon>
        <taxon>Lactobacillaceae</taxon>
        <taxon>Apilactobacillus</taxon>
    </lineage>
</organism>
<dbReference type="OrthoDB" id="8612680at2"/>
<evidence type="ECO:0000256" key="1">
    <source>
        <dbReference type="ARBA" id="ARBA00001784"/>
    </source>
</evidence>
<evidence type="ECO:0000256" key="9">
    <source>
        <dbReference type="PIRNR" id="PIRNR001332"/>
    </source>
</evidence>
<dbReference type="InterPro" id="IPR005128">
    <property type="entry name" value="Acetolactate_a_deCO2ase"/>
</dbReference>
<evidence type="ECO:0000256" key="3">
    <source>
        <dbReference type="ARBA" id="ARBA00007106"/>
    </source>
</evidence>
<evidence type="ECO:0000256" key="5">
    <source>
        <dbReference type="ARBA" id="ARBA00020164"/>
    </source>
</evidence>
<keyword evidence="7 9" id="KW-0005">Acetoin biosynthesis</keyword>
<proteinExistence type="inferred from homology"/>
<dbReference type="AlphaFoldDB" id="A0A387ARZ7"/>
<evidence type="ECO:0000256" key="7">
    <source>
        <dbReference type="ARBA" id="ARBA00023061"/>
    </source>
</evidence>
<dbReference type="GO" id="GO:0047605">
    <property type="term" value="F:acetolactate decarboxylase activity"/>
    <property type="evidence" value="ECO:0007669"/>
    <property type="project" value="UniProtKB-UniRule"/>
</dbReference>
<comment type="pathway">
    <text evidence="2 9">Polyol metabolism; (R,R)-butane-2,3-diol biosynthesis; (R,R)-butane-2,3-diol from pyruvate: step 2/3.</text>
</comment>
<dbReference type="CDD" id="cd17299">
    <property type="entry name" value="acetolactate_decarboxylase"/>
    <property type="match status" value="1"/>
</dbReference>
<evidence type="ECO:0000256" key="6">
    <source>
        <dbReference type="ARBA" id="ARBA00022793"/>
    </source>
</evidence>
<keyword evidence="11" id="KW-1185">Reference proteome</keyword>
<dbReference type="EMBL" id="CP032626">
    <property type="protein sequence ID" value="AYF92149.1"/>
    <property type="molecule type" value="Genomic_DNA"/>
</dbReference>
<dbReference type="SUPFAM" id="SSF117856">
    <property type="entry name" value="AF0104/ALDC/Ptd012-like"/>
    <property type="match status" value="1"/>
</dbReference>
<dbReference type="GO" id="GO:0045151">
    <property type="term" value="P:acetoin biosynthetic process"/>
    <property type="evidence" value="ECO:0007669"/>
    <property type="project" value="UniProtKB-UniRule"/>
</dbReference>
<dbReference type="PANTHER" id="PTHR35524:SF1">
    <property type="entry name" value="ALPHA-ACETOLACTATE DECARBOXYLASE"/>
    <property type="match status" value="1"/>
</dbReference>
<evidence type="ECO:0000256" key="2">
    <source>
        <dbReference type="ARBA" id="ARBA00005170"/>
    </source>
</evidence>
<comment type="similarity">
    <text evidence="3 9">Belongs to the alpha-acetolactate decarboxylase family.</text>
</comment>